<dbReference type="EMBL" id="NMUJ01000056">
    <property type="protein sequence ID" value="OYV02741.1"/>
    <property type="molecule type" value="Genomic_DNA"/>
</dbReference>
<name>A0A257LVG0_UNCW3</name>
<dbReference type="InterPro" id="IPR011047">
    <property type="entry name" value="Quinoprotein_ADH-like_sf"/>
</dbReference>
<accession>A0A257LVG0</accession>
<evidence type="ECO:0008006" key="3">
    <source>
        <dbReference type="Google" id="ProtNLM"/>
    </source>
</evidence>
<gene>
    <name evidence="1" type="ORF">CGW93_04050</name>
</gene>
<protein>
    <recommendedName>
        <fullName evidence="3">SMP-30/Gluconolactonase/LRE-like region domain-containing protein</fullName>
    </recommendedName>
</protein>
<dbReference type="Proteomes" id="UP000216312">
    <property type="component" value="Unassembled WGS sequence"/>
</dbReference>
<organism evidence="1 2">
    <name type="scientific">candidate division WOR-3 bacterium 4484_18</name>
    <dbReference type="NCBI Taxonomy" id="2020626"/>
    <lineage>
        <taxon>Bacteria</taxon>
        <taxon>Bacteria division WOR-3</taxon>
    </lineage>
</organism>
<proteinExistence type="predicted"/>
<sequence>MRLVYCMLVGLMVAGVAAGEWVFDHVLYDFELPQDNSYGVHGVVVDPEGKVWIALHGGITSDPVIDPETGDTLGWYRPIYILDPETGEHVDFSPLKILELWDGTLDTLWTGSPHNGSGKGITLDNDGNILYSSWATLYRIDYHTGQCLNRFIPESAGLPTTGMDTGLRTCTYR</sequence>
<evidence type="ECO:0000313" key="1">
    <source>
        <dbReference type="EMBL" id="OYV02741.1"/>
    </source>
</evidence>
<dbReference type="AlphaFoldDB" id="A0A257LVG0"/>
<comment type="caution">
    <text evidence="1">The sequence shown here is derived from an EMBL/GenBank/DDBJ whole genome shotgun (WGS) entry which is preliminary data.</text>
</comment>
<dbReference type="SUPFAM" id="SSF50998">
    <property type="entry name" value="Quinoprotein alcohol dehydrogenase-like"/>
    <property type="match status" value="1"/>
</dbReference>
<evidence type="ECO:0000313" key="2">
    <source>
        <dbReference type="Proteomes" id="UP000216312"/>
    </source>
</evidence>
<reference evidence="2" key="1">
    <citation type="submission" date="2017-07" db="EMBL/GenBank/DDBJ databases">
        <title>Novel pathways for hydrocarbon cycling and metabolic interdependencies in hydrothermal sediment communities.</title>
        <authorList>
            <person name="Dombrowski N."/>
            <person name="Seitz K."/>
            <person name="Teske A."/>
            <person name="Baker B."/>
        </authorList>
    </citation>
    <scope>NUCLEOTIDE SEQUENCE [LARGE SCALE GENOMIC DNA]</scope>
</reference>